<dbReference type="OrthoDB" id="9987145at2759"/>
<proteinExistence type="predicted"/>
<dbReference type="Proteomes" id="UP000886998">
    <property type="component" value="Unassembled WGS sequence"/>
</dbReference>
<evidence type="ECO:0000313" key="2">
    <source>
        <dbReference type="Proteomes" id="UP000886998"/>
    </source>
</evidence>
<protein>
    <submittedName>
        <fullName evidence="1">Uncharacterized protein</fullName>
    </submittedName>
</protein>
<keyword evidence="2" id="KW-1185">Reference proteome</keyword>
<comment type="caution">
    <text evidence="1">The sequence shown here is derived from an EMBL/GenBank/DDBJ whole genome shotgun (WGS) entry which is preliminary data.</text>
</comment>
<accession>A0A8X6Y983</accession>
<organism evidence="1 2">
    <name type="scientific">Trichonephila inaurata madagascariensis</name>
    <dbReference type="NCBI Taxonomy" id="2747483"/>
    <lineage>
        <taxon>Eukaryota</taxon>
        <taxon>Metazoa</taxon>
        <taxon>Ecdysozoa</taxon>
        <taxon>Arthropoda</taxon>
        <taxon>Chelicerata</taxon>
        <taxon>Arachnida</taxon>
        <taxon>Araneae</taxon>
        <taxon>Araneomorphae</taxon>
        <taxon>Entelegynae</taxon>
        <taxon>Araneoidea</taxon>
        <taxon>Nephilidae</taxon>
        <taxon>Trichonephila</taxon>
        <taxon>Trichonephila inaurata</taxon>
    </lineage>
</organism>
<sequence>MEEEDPEMQELIQRQTYLKERLEAAVEKHPNYQHLDGHFLSSFVNHLPEVVPEESKIASGTLSLLSSKICAYFGIETLHESRLYMTT</sequence>
<reference evidence="1" key="1">
    <citation type="submission" date="2020-08" db="EMBL/GenBank/DDBJ databases">
        <title>Multicomponent nature underlies the extraordinary mechanical properties of spider dragline silk.</title>
        <authorList>
            <person name="Kono N."/>
            <person name="Nakamura H."/>
            <person name="Mori M."/>
            <person name="Yoshida Y."/>
            <person name="Ohtoshi R."/>
            <person name="Malay A.D."/>
            <person name="Moran D.A.P."/>
            <person name="Tomita M."/>
            <person name="Numata K."/>
            <person name="Arakawa K."/>
        </authorList>
    </citation>
    <scope>NUCLEOTIDE SEQUENCE</scope>
</reference>
<evidence type="ECO:0000313" key="1">
    <source>
        <dbReference type="EMBL" id="GFY67164.1"/>
    </source>
</evidence>
<gene>
    <name evidence="1" type="ORF">TNIN_460361</name>
</gene>
<name>A0A8X6Y983_9ARAC</name>
<dbReference type="EMBL" id="BMAV01016435">
    <property type="protein sequence ID" value="GFY67164.1"/>
    <property type="molecule type" value="Genomic_DNA"/>
</dbReference>
<dbReference type="AlphaFoldDB" id="A0A8X6Y983"/>